<comment type="cofactor">
    <cofactor evidence="1 14 15">
        <name>Zn(2+)</name>
        <dbReference type="ChEBI" id="CHEBI:29105"/>
    </cofactor>
</comment>
<dbReference type="GO" id="GO:0072527">
    <property type="term" value="P:pyrimidine-containing compound metabolic process"/>
    <property type="evidence" value="ECO:0007669"/>
    <property type="project" value="UniProtKB-ARBA"/>
</dbReference>
<dbReference type="EMBL" id="LGFU01000035">
    <property type="protein sequence ID" value="KUK46360.1"/>
    <property type="molecule type" value="Genomic_DNA"/>
</dbReference>
<evidence type="ECO:0000256" key="1">
    <source>
        <dbReference type="ARBA" id="ARBA00001947"/>
    </source>
</evidence>
<evidence type="ECO:0000256" key="7">
    <source>
        <dbReference type="ARBA" id="ARBA00022801"/>
    </source>
</evidence>
<evidence type="ECO:0000256" key="6">
    <source>
        <dbReference type="ARBA" id="ARBA00022723"/>
    </source>
</evidence>
<comment type="similarity">
    <text evidence="3 15">Belongs to the cytidine and deoxycytidylate deaminase family.</text>
</comment>
<evidence type="ECO:0000256" key="5">
    <source>
        <dbReference type="ARBA" id="ARBA00018266"/>
    </source>
</evidence>
<evidence type="ECO:0000256" key="10">
    <source>
        <dbReference type="ARBA" id="ARBA00049252"/>
    </source>
</evidence>
<dbReference type="InterPro" id="IPR006262">
    <property type="entry name" value="Cyt_deam_tetra"/>
</dbReference>
<dbReference type="AlphaFoldDB" id="A0A117LGS4"/>
<dbReference type="PANTHER" id="PTHR11644:SF2">
    <property type="entry name" value="CYTIDINE DEAMINASE"/>
    <property type="match status" value="1"/>
</dbReference>
<evidence type="ECO:0000256" key="4">
    <source>
        <dbReference type="ARBA" id="ARBA00012783"/>
    </source>
</evidence>
<dbReference type="PROSITE" id="PS00903">
    <property type="entry name" value="CYT_DCMP_DEAMINASES_1"/>
    <property type="match status" value="1"/>
</dbReference>
<comment type="function">
    <text evidence="2 15">This enzyme scavenges exogenous and endogenous cytidine and 2'-deoxycytidine for UMP synthesis.</text>
</comment>
<comment type="catalytic activity">
    <reaction evidence="11 15">
        <text>cytidine + H2O + H(+) = uridine + NH4(+)</text>
        <dbReference type="Rhea" id="RHEA:16069"/>
        <dbReference type="ChEBI" id="CHEBI:15377"/>
        <dbReference type="ChEBI" id="CHEBI:15378"/>
        <dbReference type="ChEBI" id="CHEBI:16704"/>
        <dbReference type="ChEBI" id="CHEBI:17562"/>
        <dbReference type="ChEBI" id="CHEBI:28938"/>
        <dbReference type="EC" id="3.5.4.5"/>
    </reaction>
</comment>
<dbReference type="InterPro" id="IPR016192">
    <property type="entry name" value="APOBEC/CMP_deaminase_Zn-bd"/>
</dbReference>
<name>A0A117LGS4_9CHLR</name>
<evidence type="ECO:0000256" key="9">
    <source>
        <dbReference type="ARBA" id="ARBA00032005"/>
    </source>
</evidence>
<reference evidence="17 18" key="1">
    <citation type="journal article" date="2015" name="MBio">
        <title>Genome-Resolved Metagenomic Analysis Reveals Roles for Candidate Phyla and Other Microbial Community Members in Biogeochemical Transformations in Oil Reservoirs.</title>
        <authorList>
            <person name="Hu P."/>
            <person name="Tom L."/>
            <person name="Singh A."/>
            <person name="Thomas B.C."/>
            <person name="Baker B.J."/>
            <person name="Piceno Y.M."/>
            <person name="Andersen G.L."/>
            <person name="Banfield J.F."/>
        </authorList>
    </citation>
    <scope>NUCLEOTIDE SEQUENCE [LARGE SCALE GENOMIC DNA]</scope>
    <source>
        <strain evidence="17">46_16</strain>
    </source>
</reference>
<keyword evidence="6 14" id="KW-0479">Metal-binding</keyword>
<dbReference type="GO" id="GO:0055086">
    <property type="term" value="P:nucleobase-containing small molecule metabolic process"/>
    <property type="evidence" value="ECO:0007669"/>
    <property type="project" value="UniProtKB-ARBA"/>
</dbReference>
<evidence type="ECO:0000256" key="8">
    <source>
        <dbReference type="ARBA" id="ARBA00022833"/>
    </source>
</evidence>
<feature type="binding site" evidence="14">
    <location>
        <position position="90"/>
    </location>
    <ligand>
        <name>Zn(2+)</name>
        <dbReference type="ChEBI" id="CHEBI:29105"/>
        <note>catalytic</note>
    </ligand>
</feature>
<evidence type="ECO:0000256" key="12">
    <source>
        <dbReference type="PIRSR" id="PIRSR606262-1"/>
    </source>
</evidence>
<dbReference type="NCBIfam" id="NF004064">
    <property type="entry name" value="PRK05578.1"/>
    <property type="match status" value="1"/>
</dbReference>
<feature type="binding site" evidence="14">
    <location>
        <position position="93"/>
    </location>
    <ligand>
        <name>Zn(2+)</name>
        <dbReference type="ChEBI" id="CHEBI:29105"/>
        <note>catalytic</note>
    </ligand>
</feature>
<dbReference type="NCBIfam" id="TIGR01354">
    <property type="entry name" value="cyt_deam_tetra"/>
    <property type="match status" value="1"/>
</dbReference>
<dbReference type="GO" id="GO:0005829">
    <property type="term" value="C:cytosol"/>
    <property type="evidence" value="ECO:0007669"/>
    <property type="project" value="TreeGrafter"/>
</dbReference>
<dbReference type="PANTHER" id="PTHR11644">
    <property type="entry name" value="CYTIDINE DEAMINASE"/>
    <property type="match status" value="1"/>
</dbReference>
<dbReference type="InterPro" id="IPR016193">
    <property type="entry name" value="Cytidine_deaminase-like"/>
</dbReference>
<dbReference type="SUPFAM" id="SSF53927">
    <property type="entry name" value="Cytidine deaminase-like"/>
    <property type="match status" value="1"/>
</dbReference>
<dbReference type="GO" id="GO:0008270">
    <property type="term" value="F:zinc ion binding"/>
    <property type="evidence" value="ECO:0007669"/>
    <property type="project" value="UniProtKB-UniRule"/>
</dbReference>
<evidence type="ECO:0000313" key="18">
    <source>
        <dbReference type="Proteomes" id="UP000064249"/>
    </source>
</evidence>
<dbReference type="Pfam" id="PF00383">
    <property type="entry name" value="dCMP_cyt_deam_1"/>
    <property type="match status" value="1"/>
</dbReference>
<evidence type="ECO:0000259" key="16">
    <source>
        <dbReference type="PROSITE" id="PS51747"/>
    </source>
</evidence>
<feature type="binding site" evidence="14">
    <location>
        <position position="59"/>
    </location>
    <ligand>
        <name>Zn(2+)</name>
        <dbReference type="ChEBI" id="CHEBI:29105"/>
        <note>catalytic</note>
    </ligand>
</feature>
<feature type="active site" description="Proton donor" evidence="12">
    <location>
        <position position="61"/>
    </location>
</feature>
<evidence type="ECO:0000256" key="11">
    <source>
        <dbReference type="ARBA" id="ARBA00049558"/>
    </source>
</evidence>
<evidence type="ECO:0000256" key="3">
    <source>
        <dbReference type="ARBA" id="ARBA00006576"/>
    </source>
</evidence>
<dbReference type="Gene3D" id="3.40.140.10">
    <property type="entry name" value="Cytidine Deaminase, domain 2"/>
    <property type="match status" value="1"/>
</dbReference>
<evidence type="ECO:0000313" key="17">
    <source>
        <dbReference type="EMBL" id="KUK46360.1"/>
    </source>
</evidence>
<dbReference type="PROSITE" id="PS51747">
    <property type="entry name" value="CYT_DCMP_DEAMINASES_2"/>
    <property type="match status" value="1"/>
</dbReference>
<protein>
    <recommendedName>
        <fullName evidence="5 15">Cytidine deaminase</fullName>
        <ecNumber evidence="4 15">3.5.4.5</ecNumber>
    </recommendedName>
    <alternativeName>
        <fullName evidence="9 15">Cytidine aminohydrolase</fullName>
    </alternativeName>
</protein>
<gene>
    <name evidence="17" type="ORF">XD73_0762</name>
</gene>
<evidence type="ECO:0000256" key="2">
    <source>
        <dbReference type="ARBA" id="ARBA00003949"/>
    </source>
</evidence>
<keyword evidence="7 15" id="KW-0378">Hydrolase</keyword>
<dbReference type="FunFam" id="3.40.140.10:FF:000008">
    <property type="entry name" value="Cytidine deaminase"/>
    <property type="match status" value="1"/>
</dbReference>
<feature type="domain" description="CMP/dCMP-type deaminase" evidence="16">
    <location>
        <begin position="7"/>
        <end position="137"/>
    </location>
</feature>
<dbReference type="GO" id="GO:0042802">
    <property type="term" value="F:identical protein binding"/>
    <property type="evidence" value="ECO:0007669"/>
    <property type="project" value="UniProtKB-ARBA"/>
</dbReference>
<dbReference type="EC" id="3.5.4.5" evidence="4 15"/>
<feature type="binding site" evidence="13">
    <location>
        <begin position="48"/>
        <end position="54"/>
    </location>
    <ligand>
        <name>substrate</name>
    </ligand>
</feature>
<evidence type="ECO:0000256" key="15">
    <source>
        <dbReference type="RuleBase" id="RU364006"/>
    </source>
</evidence>
<dbReference type="InterPro" id="IPR002125">
    <property type="entry name" value="CMP_dCMP_dom"/>
</dbReference>
<dbReference type="Proteomes" id="UP000064249">
    <property type="component" value="Unassembled WGS sequence"/>
</dbReference>
<evidence type="ECO:0000256" key="14">
    <source>
        <dbReference type="PIRSR" id="PIRSR606262-3"/>
    </source>
</evidence>
<organism evidence="17 18">
    <name type="scientific">Anaerolinea thermophila</name>
    <dbReference type="NCBI Taxonomy" id="167964"/>
    <lineage>
        <taxon>Bacteria</taxon>
        <taxon>Bacillati</taxon>
        <taxon>Chloroflexota</taxon>
        <taxon>Anaerolineae</taxon>
        <taxon>Anaerolineales</taxon>
        <taxon>Anaerolineaceae</taxon>
        <taxon>Anaerolinea</taxon>
    </lineage>
</organism>
<proteinExistence type="inferred from homology"/>
<comment type="caution">
    <text evidence="17">The sequence shown here is derived from an EMBL/GenBank/DDBJ whole genome shotgun (WGS) entry which is preliminary data.</text>
</comment>
<sequence>MSDTEQDMKQQLIRQALEARKRAYVPYSKYPVGAALLTGSGKIYNGTNIENAAYPVTICAERVAIFKAVSESDLDLRAIAVVTKNGGMPCGSCRQVMAEFNPDLRIYIADENGDITQETVLKDILPSYFGPKSLVRE</sequence>
<keyword evidence="8 14" id="KW-0862">Zinc</keyword>
<comment type="catalytic activity">
    <reaction evidence="10 15">
        <text>2'-deoxycytidine + H2O + H(+) = 2'-deoxyuridine + NH4(+)</text>
        <dbReference type="Rhea" id="RHEA:13433"/>
        <dbReference type="ChEBI" id="CHEBI:15377"/>
        <dbReference type="ChEBI" id="CHEBI:15378"/>
        <dbReference type="ChEBI" id="CHEBI:15698"/>
        <dbReference type="ChEBI" id="CHEBI:16450"/>
        <dbReference type="ChEBI" id="CHEBI:28938"/>
        <dbReference type="EC" id="3.5.4.5"/>
    </reaction>
</comment>
<dbReference type="CDD" id="cd01283">
    <property type="entry name" value="cytidine_deaminase"/>
    <property type="match status" value="1"/>
</dbReference>
<dbReference type="InterPro" id="IPR050202">
    <property type="entry name" value="Cyt/Deoxycyt_deaminase"/>
</dbReference>
<accession>A0A117LGS4</accession>
<dbReference type="PATRIC" id="fig|167964.4.peg.285"/>
<dbReference type="GO" id="GO:0004126">
    <property type="term" value="F:cytidine deaminase activity"/>
    <property type="evidence" value="ECO:0007669"/>
    <property type="project" value="UniProtKB-UniRule"/>
</dbReference>
<evidence type="ECO:0000256" key="13">
    <source>
        <dbReference type="PIRSR" id="PIRSR606262-2"/>
    </source>
</evidence>